<organism evidence="4 5">
    <name type="scientific">Sphingomonas jejuensis</name>
    <dbReference type="NCBI Taxonomy" id="904715"/>
    <lineage>
        <taxon>Bacteria</taxon>
        <taxon>Pseudomonadati</taxon>
        <taxon>Pseudomonadota</taxon>
        <taxon>Alphaproteobacteria</taxon>
        <taxon>Sphingomonadales</taxon>
        <taxon>Sphingomonadaceae</taxon>
        <taxon>Sphingomonas</taxon>
    </lineage>
</organism>
<accession>A0ABX0XHW4</accession>
<evidence type="ECO:0000256" key="1">
    <source>
        <dbReference type="ARBA" id="ARBA00022679"/>
    </source>
</evidence>
<dbReference type="Pfam" id="PF00583">
    <property type="entry name" value="Acetyltransf_1"/>
    <property type="match status" value="1"/>
</dbReference>
<keyword evidence="1 4" id="KW-0808">Transferase</keyword>
<comment type="caution">
    <text evidence="4">The sequence shown here is derived from an EMBL/GenBank/DDBJ whole genome shotgun (WGS) entry which is preliminary data.</text>
</comment>
<dbReference type="InterPro" id="IPR016181">
    <property type="entry name" value="Acyl_CoA_acyltransferase"/>
</dbReference>
<dbReference type="SUPFAM" id="SSF55729">
    <property type="entry name" value="Acyl-CoA N-acyltransferases (Nat)"/>
    <property type="match status" value="1"/>
</dbReference>
<dbReference type="Gene3D" id="3.40.630.30">
    <property type="match status" value="1"/>
</dbReference>
<gene>
    <name evidence="4" type="ORF">GGR88_000395</name>
</gene>
<evidence type="ECO:0000259" key="3">
    <source>
        <dbReference type="PROSITE" id="PS51186"/>
    </source>
</evidence>
<evidence type="ECO:0000313" key="5">
    <source>
        <dbReference type="Proteomes" id="UP000734218"/>
    </source>
</evidence>
<reference evidence="4 5" key="1">
    <citation type="submission" date="2020-03" db="EMBL/GenBank/DDBJ databases">
        <title>Genomic Encyclopedia of Type Strains, Phase IV (KMG-IV): sequencing the most valuable type-strain genomes for metagenomic binning, comparative biology and taxonomic classification.</title>
        <authorList>
            <person name="Goeker M."/>
        </authorList>
    </citation>
    <scope>NUCLEOTIDE SEQUENCE [LARGE SCALE GENOMIC DNA]</scope>
    <source>
        <strain evidence="4 5">DSM 27651</strain>
    </source>
</reference>
<dbReference type="PANTHER" id="PTHR43877">
    <property type="entry name" value="AMINOALKYLPHOSPHONATE N-ACETYLTRANSFERASE-RELATED-RELATED"/>
    <property type="match status" value="1"/>
</dbReference>
<dbReference type="InterPro" id="IPR000182">
    <property type="entry name" value="GNAT_dom"/>
</dbReference>
<sequence>MDRLTIRIREDDLGSAAARDLLRLHLAGMHADSPPGQVFALDLSGLRAPGVTLWSAWIGDAVAGIGALRRMGDRAGEIKSMRTHPDHLRRGVAAALLRHMIGVAEQEGLSRLSLETGSGPAFDPALALYRAHGFRDGEAFGEYRQSGFNRFLHRPL</sequence>
<name>A0ABX0XHW4_9SPHN</name>
<evidence type="ECO:0000256" key="2">
    <source>
        <dbReference type="ARBA" id="ARBA00023315"/>
    </source>
</evidence>
<evidence type="ECO:0000313" key="4">
    <source>
        <dbReference type="EMBL" id="NJC32921.1"/>
    </source>
</evidence>
<dbReference type="RefSeq" id="WP_342449696.1">
    <property type="nucleotide sequence ID" value="NZ_JAATJE010000001.1"/>
</dbReference>
<dbReference type="InterPro" id="IPR050832">
    <property type="entry name" value="Bact_Acetyltransf"/>
</dbReference>
<dbReference type="EMBL" id="JAATJE010000001">
    <property type="protein sequence ID" value="NJC32921.1"/>
    <property type="molecule type" value="Genomic_DNA"/>
</dbReference>
<feature type="domain" description="N-acetyltransferase" evidence="3">
    <location>
        <begin position="6"/>
        <end position="156"/>
    </location>
</feature>
<dbReference type="CDD" id="cd04301">
    <property type="entry name" value="NAT_SF"/>
    <property type="match status" value="1"/>
</dbReference>
<protein>
    <submittedName>
        <fullName evidence="4">Acetyltransferase</fullName>
        <ecNumber evidence="4">2.3.1.-</ecNumber>
    </submittedName>
</protein>
<dbReference type="EC" id="2.3.1.-" evidence="4"/>
<dbReference type="Proteomes" id="UP000734218">
    <property type="component" value="Unassembled WGS sequence"/>
</dbReference>
<proteinExistence type="predicted"/>
<keyword evidence="2 4" id="KW-0012">Acyltransferase</keyword>
<dbReference type="GO" id="GO:0016746">
    <property type="term" value="F:acyltransferase activity"/>
    <property type="evidence" value="ECO:0007669"/>
    <property type="project" value="UniProtKB-KW"/>
</dbReference>
<dbReference type="PROSITE" id="PS51186">
    <property type="entry name" value="GNAT"/>
    <property type="match status" value="1"/>
</dbReference>
<dbReference type="PANTHER" id="PTHR43877:SF5">
    <property type="entry name" value="BLL8307 PROTEIN"/>
    <property type="match status" value="1"/>
</dbReference>
<keyword evidence="5" id="KW-1185">Reference proteome</keyword>